<protein>
    <recommendedName>
        <fullName evidence="8">Endoribonuclease YbeY</fullName>
        <ecNumber evidence="8">3.1.-.-</ecNumber>
    </recommendedName>
</protein>
<accession>A0ABN1IV91</accession>
<proteinExistence type="inferred from homology"/>
<comment type="subcellular location">
    <subcellularLocation>
        <location evidence="8">Cytoplasm</location>
    </subcellularLocation>
</comment>
<feature type="binding site" evidence="8">
    <location>
        <position position="135"/>
    </location>
    <ligand>
        <name>Zn(2+)</name>
        <dbReference type="ChEBI" id="CHEBI:29105"/>
        <note>catalytic</note>
    </ligand>
</feature>
<dbReference type="Gene3D" id="3.40.390.30">
    <property type="entry name" value="Metalloproteases ('zincins'), catalytic domain"/>
    <property type="match status" value="1"/>
</dbReference>
<dbReference type="InterPro" id="IPR020549">
    <property type="entry name" value="YbeY_CS"/>
</dbReference>
<keyword evidence="8" id="KW-0698">rRNA processing</keyword>
<reference evidence="9 10" key="1">
    <citation type="journal article" date="2019" name="Int. J. Syst. Evol. Microbiol.">
        <title>The Global Catalogue of Microorganisms (GCM) 10K type strain sequencing project: providing services to taxonomists for standard genome sequencing and annotation.</title>
        <authorList>
            <consortium name="The Broad Institute Genomics Platform"/>
            <consortium name="The Broad Institute Genome Sequencing Center for Infectious Disease"/>
            <person name="Wu L."/>
            <person name="Ma J."/>
        </authorList>
    </citation>
    <scope>NUCLEOTIDE SEQUENCE [LARGE SCALE GENOMIC DNA]</scope>
    <source>
        <strain evidence="9 10">JCM 15421</strain>
    </source>
</reference>
<dbReference type="NCBIfam" id="TIGR00043">
    <property type="entry name" value="rRNA maturation RNase YbeY"/>
    <property type="match status" value="1"/>
</dbReference>
<dbReference type="EMBL" id="BAAAEU010000024">
    <property type="protein sequence ID" value="GAA0722052.1"/>
    <property type="molecule type" value="Genomic_DNA"/>
</dbReference>
<dbReference type="Proteomes" id="UP001501523">
    <property type="component" value="Unassembled WGS sequence"/>
</dbReference>
<keyword evidence="7 8" id="KW-0862">Zinc</keyword>
<evidence type="ECO:0000313" key="9">
    <source>
        <dbReference type="EMBL" id="GAA0722052.1"/>
    </source>
</evidence>
<dbReference type="SUPFAM" id="SSF55486">
    <property type="entry name" value="Metalloproteases ('zincins'), catalytic domain"/>
    <property type="match status" value="1"/>
</dbReference>
<name>A0ABN1IV91_9GAMM</name>
<dbReference type="Pfam" id="PF02130">
    <property type="entry name" value="YbeY"/>
    <property type="match status" value="1"/>
</dbReference>
<keyword evidence="6 8" id="KW-0378">Hydrolase</keyword>
<evidence type="ECO:0000256" key="5">
    <source>
        <dbReference type="ARBA" id="ARBA00022759"/>
    </source>
</evidence>
<evidence type="ECO:0000256" key="8">
    <source>
        <dbReference type="HAMAP-Rule" id="MF_00009"/>
    </source>
</evidence>
<keyword evidence="8" id="KW-0963">Cytoplasm</keyword>
<keyword evidence="4 8" id="KW-0479">Metal-binding</keyword>
<gene>
    <name evidence="8" type="primary">ybeY</name>
    <name evidence="9" type="ORF">GCM10009105_32910</name>
</gene>
<dbReference type="PANTHER" id="PTHR46986:SF1">
    <property type="entry name" value="ENDORIBONUCLEASE YBEY, CHLOROPLASTIC"/>
    <property type="match status" value="1"/>
</dbReference>
<keyword evidence="3 8" id="KW-0540">Nuclease</keyword>
<dbReference type="PANTHER" id="PTHR46986">
    <property type="entry name" value="ENDORIBONUCLEASE YBEY, CHLOROPLASTIC"/>
    <property type="match status" value="1"/>
</dbReference>
<feature type="binding site" evidence="8">
    <location>
        <position position="141"/>
    </location>
    <ligand>
        <name>Zn(2+)</name>
        <dbReference type="ChEBI" id="CHEBI:29105"/>
        <note>catalytic</note>
    </ligand>
</feature>
<dbReference type="HAMAP" id="MF_00009">
    <property type="entry name" value="Endoribonucl_YbeY"/>
    <property type="match status" value="1"/>
</dbReference>
<keyword evidence="2 8" id="KW-0690">Ribosome biogenesis</keyword>
<dbReference type="EC" id="3.1.-.-" evidence="8"/>
<feature type="binding site" evidence="8">
    <location>
        <position position="131"/>
    </location>
    <ligand>
        <name>Zn(2+)</name>
        <dbReference type="ChEBI" id="CHEBI:29105"/>
        <note>catalytic</note>
    </ligand>
</feature>
<comment type="function">
    <text evidence="8">Single strand-specific metallo-endoribonuclease involved in late-stage 70S ribosome quality control and in maturation of the 3' terminus of the 16S rRNA.</text>
</comment>
<keyword evidence="10" id="KW-1185">Reference proteome</keyword>
<comment type="cofactor">
    <cofactor evidence="8">
        <name>Zn(2+)</name>
        <dbReference type="ChEBI" id="CHEBI:29105"/>
    </cofactor>
    <text evidence="8">Binds 1 zinc ion.</text>
</comment>
<evidence type="ECO:0000313" key="10">
    <source>
        <dbReference type="Proteomes" id="UP001501523"/>
    </source>
</evidence>
<evidence type="ECO:0000256" key="3">
    <source>
        <dbReference type="ARBA" id="ARBA00022722"/>
    </source>
</evidence>
<evidence type="ECO:0000256" key="4">
    <source>
        <dbReference type="ARBA" id="ARBA00022723"/>
    </source>
</evidence>
<dbReference type="PROSITE" id="PS01306">
    <property type="entry name" value="UPF0054"/>
    <property type="match status" value="1"/>
</dbReference>
<dbReference type="InterPro" id="IPR023091">
    <property type="entry name" value="MetalPrtase_cat_dom_sf_prd"/>
</dbReference>
<evidence type="ECO:0000256" key="2">
    <source>
        <dbReference type="ARBA" id="ARBA00022517"/>
    </source>
</evidence>
<comment type="similarity">
    <text evidence="1 8">Belongs to the endoribonuclease YbeY family.</text>
</comment>
<evidence type="ECO:0000256" key="6">
    <source>
        <dbReference type="ARBA" id="ARBA00022801"/>
    </source>
</evidence>
<keyword evidence="5 8" id="KW-0255">Endonuclease</keyword>
<evidence type="ECO:0000256" key="1">
    <source>
        <dbReference type="ARBA" id="ARBA00010875"/>
    </source>
</evidence>
<comment type="caution">
    <text evidence="9">The sequence shown here is derived from an EMBL/GenBank/DDBJ whole genome shotgun (WGS) entry which is preliminary data.</text>
</comment>
<organism evidence="9 10">
    <name type="scientific">Dokdonella soli</name>
    <dbReference type="NCBI Taxonomy" id="529810"/>
    <lineage>
        <taxon>Bacteria</taxon>
        <taxon>Pseudomonadati</taxon>
        <taxon>Pseudomonadota</taxon>
        <taxon>Gammaproteobacteria</taxon>
        <taxon>Lysobacterales</taxon>
        <taxon>Rhodanobacteraceae</taxon>
        <taxon>Dokdonella</taxon>
    </lineage>
</organism>
<evidence type="ECO:0000256" key="7">
    <source>
        <dbReference type="ARBA" id="ARBA00022833"/>
    </source>
</evidence>
<sequence length="171" mass="19291">MAASARARRSAPAPEATGKICLWLRNEAGRRGVPVLRSFERWLGAIPELRKRRDWAELNILIVGTASGRRFNREFRGRDYATNVLSFPYEPLPGEHSGLLGDLVICAPVVAREAREQRKIARDHFAHMTIHGVLHLLGYDHETARDAEQMEALERRVLASLGIADPYTVRD</sequence>
<dbReference type="InterPro" id="IPR002036">
    <property type="entry name" value="YbeY"/>
</dbReference>
<dbReference type="RefSeq" id="WP_343793118.1">
    <property type="nucleotide sequence ID" value="NZ_BAAAEU010000024.1"/>
</dbReference>